<evidence type="ECO:0000256" key="11">
    <source>
        <dbReference type="SAM" id="Phobius"/>
    </source>
</evidence>
<organism evidence="13 14">
    <name type="scientific">Anaeromassilibacillus senegalensis</name>
    <dbReference type="NCBI Taxonomy" id="1673717"/>
    <lineage>
        <taxon>Bacteria</taxon>
        <taxon>Bacillati</taxon>
        <taxon>Bacillota</taxon>
        <taxon>Clostridia</taxon>
        <taxon>Eubacteriales</taxon>
        <taxon>Acutalibacteraceae</taxon>
        <taxon>Anaeromassilibacillus</taxon>
    </lineage>
</organism>
<evidence type="ECO:0000313" key="13">
    <source>
        <dbReference type="EMBL" id="MCF2653262.1"/>
    </source>
</evidence>
<dbReference type="InterPro" id="IPR004358">
    <property type="entry name" value="Sig_transdc_His_kin-like_C"/>
</dbReference>
<evidence type="ECO:0000256" key="1">
    <source>
        <dbReference type="ARBA" id="ARBA00000085"/>
    </source>
</evidence>
<evidence type="ECO:0000256" key="8">
    <source>
        <dbReference type="ARBA" id="ARBA00022989"/>
    </source>
</evidence>
<dbReference type="Proteomes" id="UP001299220">
    <property type="component" value="Unassembled WGS sequence"/>
</dbReference>
<keyword evidence="14" id="KW-1185">Reference proteome</keyword>
<dbReference type="EC" id="2.7.13.3" evidence="3"/>
<evidence type="ECO:0000256" key="9">
    <source>
        <dbReference type="ARBA" id="ARBA00023012"/>
    </source>
</evidence>
<keyword evidence="5" id="KW-0808">Transferase</keyword>
<keyword evidence="8 11" id="KW-1133">Transmembrane helix</keyword>
<keyword evidence="6 11" id="KW-0812">Transmembrane</keyword>
<dbReference type="SMART" id="SM00387">
    <property type="entry name" value="HATPase_c"/>
    <property type="match status" value="1"/>
</dbReference>
<dbReference type="InterPro" id="IPR036890">
    <property type="entry name" value="HATPase_C_sf"/>
</dbReference>
<dbReference type="EMBL" id="JAFBIT010000003">
    <property type="protein sequence ID" value="MCF2653262.1"/>
    <property type="molecule type" value="Genomic_DNA"/>
</dbReference>
<keyword evidence="4" id="KW-1003">Cell membrane</keyword>
<keyword evidence="10 11" id="KW-0472">Membrane</keyword>
<keyword evidence="7 13" id="KW-0418">Kinase</keyword>
<name>A0ABS9CQZ4_9FIRM</name>
<dbReference type="PANTHER" id="PTHR45453:SF2">
    <property type="entry name" value="HISTIDINE KINASE"/>
    <property type="match status" value="1"/>
</dbReference>
<dbReference type="InterPro" id="IPR050351">
    <property type="entry name" value="BphY/WalK/GraS-like"/>
</dbReference>
<evidence type="ECO:0000256" key="6">
    <source>
        <dbReference type="ARBA" id="ARBA00022692"/>
    </source>
</evidence>
<reference evidence="13 14" key="1">
    <citation type="submission" date="2020-12" db="EMBL/GenBank/DDBJ databases">
        <title>Whole genome sequences of gut porcine anaerobes.</title>
        <authorList>
            <person name="Kubasova T."/>
            <person name="Jahodarova E."/>
            <person name="Rychlik I."/>
        </authorList>
    </citation>
    <scope>NUCLEOTIDE SEQUENCE [LARGE SCALE GENOMIC DNA]</scope>
    <source>
        <strain evidence="13 14">An867</strain>
    </source>
</reference>
<accession>A0ABS9CQZ4</accession>
<feature type="transmembrane region" description="Helical" evidence="11">
    <location>
        <begin position="21"/>
        <end position="40"/>
    </location>
</feature>
<evidence type="ECO:0000256" key="7">
    <source>
        <dbReference type="ARBA" id="ARBA00022777"/>
    </source>
</evidence>
<dbReference type="PRINTS" id="PR00344">
    <property type="entry name" value="BCTRLSENSOR"/>
</dbReference>
<dbReference type="GO" id="GO:0016301">
    <property type="term" value="F:kinase activity"/>
    <property type="evidence" value="ECO:0007669"/>
    <property type="project" value="UniProtKB-KW"/>
</dbReference>
<evidence type="ECO:0000256" key="2">
    <source>
        <dbReference type="ARBA" id="ARBA00004651"/>
    </source>
</evidence>
<evidence type="ECO:0000256" key="3">
    <source>
        <dbReference type="ARBA" id="ARBA00012438"/>
    </source>
</evidence>
<feature type="domain" description="Histidine kinase" evidence="12">
    <location>
        <begin position="131"/>
        <end position="332"/>
    </location>
</feature>
<evidence type="ECO:0000259" key="12">
    <source>
        <dbReference type="PROSITE" id="PS50109"/>
    </source>
</evidence>
<gene>
    <name evidence="13" type="ORF">JQM67_11680</name>
</gene>
<keyword evidence="9" id="KW-0902">Two-component regulatory system</keyword>
<dbReference type="PANTHER" id="PTHR45453">
    <property type="entry name" value="PHOSPHATE REGULON SENSOR PROTEIN PHOR"/>
    <property type="match status" value="1"/>
</dbReference>
<dbReference type="InterPro" id="IPR003594">
    <property type="entry name" value="HATPase_dom"/>
</dbReference>
<proteinExistence type="predicted"/>
<evidence type="ECO:0000313" key="14">
    <source>
        <dbReference type="Proteomes" id="UP001299220"/>
    </source>
</evidence>
<dbReference type="InterPro" id="IPR005467">
    <property type="entry name" value="His_kinase_dom"/>
</dbReference>
<dbReference type="Pfam" id="PF02518">
    <property type="entry name" value="HATPase_c"/>
    <property type="match status" value="1"/>
</dbReference>
<sequence>MRNKKTEGRLILSYLRAHLGIALFVPGGALCFYLVVYLHGVPAEPVMYASALCMAAGAVCVLPGYWCFRRRYRALELVLHGLPESRDRLPAPVGAVEEGYQEAVQQLCTLLAQSETTRRRERADSADYFTTWIHQIKTPIAAMQLILREEDTARSRELSAELFRIDRYAEMALTYARLESPSGDLVLTQVALEPVVRRVVRQYAAQFVRRRIALKCEIAPIAALTDEKWLAFILGQMLSNAVKYTESGAVTVRVTEDALLSVSDTGIGIAPEDLPRVFEKGFTGYNGRAGRKSTGLGMYLSRRAAEMLGHSLSVQSAPGQGSTFTLDLRRNEVGIE</sequence>
<comment type="catalytic activity">
    <reaction evidence="1">
        <text>ATP + protein L-histidine = ADP + protein N-phospho-L-histidine.</text>
        <dbReference type="EC" id="2.7.13.3"/>
    </reaction>
</comment>
<evidence type="ECO:0000256" key="5">
    <source>
        <dbReference type="ARBA" id="ARBA00022679"/>
    </source>
</evidence>
<evidence type="ECO:0000256" key="10">
    <source>
        <dbReference type="ARBA" id="ARBA00023136"/>
    </source>
</evidence>
<dbReference type="PROSITE" id="PS50109">
    <property type="entry name" value="HIS_KIN"/>
    <property type="match status" value="1"/>
</dbReference>
<dbReference type="RefSeq" id="WP_235324281.1">
    <property type="nucleotide sequence ID" value="NZ_JAFBIT010000003.1"/>
</dbReference>
<comment type="caution">
    <text evidence="13">The sequence shown here is derived from an EMBL/GenBank/DDBJ whole genome shotgun (WGS) entry which is preliminary data.</text>
</comment>
<evidence type="ECO:0000256" key="4">
    <source>
        <dbReference type="ARBA" id="ARBA00022475"/>
    </source>
</evidence>
<comment type="subcellular location">
    <subcellularLocation>
        <location evidence="2">Cell membrane</location>
        <topology evidence="2">Multi-pass membrane protein</topology>
    </subcellularLocation>
</comment>
<protein>
    <recommendedName>
        <fullName evidence="3">histidine kinase</fullName>
        <ecNumber evidence="3">2.7.13.3</ecNumber>
    </recommendedName>
</protein>
<feature type="transmembrane region" description="Helical" evidence="11">
    <location>
        <begin position="46"/>
        <end position="68"/>
    </location>
</feature>
<dbReference type="SUPFAM" id="SSF55874">
    <property type="entry name" value="ATPase domain of HSP90 chaperone/DNA topoisomerase II/histidine kinase"/>
    <property type="match status" value="1"/>
</dbReference>
<dbReference type="Gene3D" id="3.30.565.10">
    <property type="entry name" value="Histidine kinase-like ATPase, C-terminal domain"/>
    <property type="match status" value="1"/>
</dbReference>